<dbReference type="OrthoDB" id="3900342at2759"/>
<feature type="region of interest" description="Disordered" evidence="6">
    <location>
        <begin position="1"/>
        <end position="36"/>
    </location>
</feature>
<sequence>MTKDINLVNGEKPSDPGIAHDAESCAPGQVDSSPLQRTETHRNIKSRHAQMIAIGGTIGTGLFVGIGQALAISGPLNLLLAYVTICFFVYCIMTATTEISSYLPIPGSSMAYYGSRFVSKSLGFAMGWLYFYSFGILVAYEITAAALVIDYWPNQVHIAVWITVMLVVIVALNFAPVGAYAETEFWFASTKVFMILGLLILSVVLCFGGAPAQDSRLGFTYWKSPGAMNEYLVGGAAGRFCAFIYALAFSVFSFNFGPELIVITGGEMRAPRKNLPRAAKTFVYRLITFYILGALAIGIICRSDAPGLLSGGKGAAASPWVIAIKDAGIHTLDSIINAGIIISAWSSGNSYLYMSSRSLYSLAMAGNAPSIFKRCTSWGLPIYAVMASSLFGLLAFLNVSSGVSSVFTWLINLTNTAGFTSWVCCSIILLRFRKACAAQGVTDVPFRSRLQPYVSYACIVFFTCLLFLNGFGVFFPGNWSTSSFLTSYIGFPIFIAIYFAHRIWKRKDAWIIPSSQVDLTTGLDYILALESIDLESRPKEKSNRVVSAFKRVLN</sequence>
<feature type="transmembrane region" description="Helical" evidence="7">
    <location>
        <begin position="453"/>
        <end position="475"/>
    </location>
</feature>
<evidence type="ECO:0000256" key="7">
    <source>
        <dbReference type="SAM" id="Phobius"/>
    </source>
</evidence>
<feature type="transmembrane region" description="Helical" evidence="7">
    <location>
        <begin position="481"/>
        <end position="500"/>
    </location>
</feature>
<feature type="compositionally biased region" description="Basic and acidic residues" evidence="6">
    <location>
        <begin position="12"/>
        <end position="23"/>
    </location>
</feature>
<dbReference type="Gene3D" id="1.20.1740.10">
    <property type="entry name" value="Amino acid/polyamine transporter I"/>
    <property type="match status" value="1"/>
</dbReference>
<feature type="transmembrane region" description="Helical" evidence="7">
    <location>
        <begin position="375"/>
        <end position="397"/>
    </location>
</feature>
<dbReference type="GO" id="GO:0015171">
    <property type="term" value="F:amino acid transmembrane transporter activity"/>
    <property type="evidence" value="ECO:0007669"/>
    <property type="project" value="TreeGrafter"/>
</dbReference>
<evidence type="ECO:0000256" key="3">
    <source>
        <dbReference type="ARBA" id="ARBA00022692"/>
    </source>
</evidence>
<feature type="transmembrane region" description="Helical" evidence="7">
    <location>
        <begin position="124"/>
        <end position="152"/>
    </location>
</feature>
<comment type="subcellular location">
    <subcellularLocation>
        <location evidence="1">Membrane</location>
        <topology evidence="1">Multi-pass membrane protein</topology>
    </subcellularLocation>
</comment>
<evidence type="ECO:0000256" key="2">
    <source>
        <dbReference type="ARBA" id="ARBA00022448"/>
    </source>
</evidence>
<reference evidence="9" key="1">
    <citation type="journal article" date="2021" name="Nat. Commun.">
        <title>Genetic determinants of endophytism in the Arabidopsis root mycobiome.</title>
        <authorList>
            <person name="Mesny F."/>
            <person name="Miyauchi S."/>
            <person name="Thiergart T."/>
            <person name="Pickel B."/>
            <person name="Atanasova L."/>
            <person name="Karlsson M."/>
            <person name="Huettel B."/>
            <person name="Barry K.W."/>
            <person name="Haridas S."/>
            <person name="Chen C."/>
            <person name="Bauer D."/>
            <person name="Andreopoulos W."/>
            <person name="Pangilinan J."/>
            <person name="LaButti K."/>
            <person name="Riley R."/>
            <person name="Lipzen A."/>
            <person name="Clum A."/>
            <person name="Drula E."/>
            <person name="Henrissat B."/>
            <person name="Kohler A."/>
            <person name="Grigoriev I.V."/>
            <person name="Martin F.M."/>
            <person name="Hacquard S."/>
        </authorList>
    </citation>
    <scope>NUCLEOTIDE SEQUENCE</scope>
    <source>
        <strain evidence="9">FSSC 5 MPI-SDFR-AT-0091</strain>
    </source>
</reference>
<comment type="caution">
    <text evidence="9">The sequence shown here is derived from an EMBL/GenBank/DDBJ whole genome shotgun (WGS) entry which is preliminary data.</text>
</comment>
<feature type="transmembrane region" description="Helical" evidence="7">
    <location>
        <begin position="232"/>
        <end position="261"/>
    </location>
</feature>
<evidence type="ECO:0000256" key="4">
    <source>
        <dbReference type="ARBA" id="ARBA00022989"/>
    </source>
</evidence>
<evidence type="ECO:0000256" key="1">
    <source>
        <dbReference type="ARBA" id="ARBA00004141"/>
    </source>
</evidence>
<accession>A0A9P9H907</accession>
<dbReference type="Pfam" id="PF00324">
    <property type="entry name" value="AA_permease"/>
    <property type="match status" value="1"/>
</dbReference>
<feature type="domain" description="Amino acid permease/ SLC12A" evidence="8">
    <location>
        <begin position="48"/>
        <end position="507"/>
    </location>
</feature>
<feature type="transmembrane region" description="Helical" evidence="7">
    <location>
        <begin position="335"/>
        <end position="354"/>
    </location>
</feature>
<dbReference type="FunFam" id="1.20.1740.10:FF:000001">
    <property type="entry name" value="Amino acid permease"/>
    <property type="match status" value="1"/>
</dbReference>
<dbReference type="InterPro" id="IPR050524">
    <property type="entry name" value="APC_YAT"/>
</dbReference>
<keyword evidence="5 7" id="KW-0472">Membrane</keyword>
<feature type="transmembrane region" description="Helical" evidence="7">
    <location>
        <begin position="51"/>
        <end position="73"/>
    </location>
</feature>
<evidence type="ECO:0000313" key="10">
    <source>
        <dbReference type="Proteomes" id="UP000736672"/>
    </source>
</evidence>
<evidence type="ECO:0000259" key="8">
    <source>
        <dbReference type="Pfam" id="PF00324"/>
    </source>
</evidence>
<dbReference type="Proteomes" id="UP000736672">
    <property type="component" value="Unassembled WGS sequence"/>
</dbReference>
<dbReference type="GO" id="GO:0016020">
    <property type="term" value="C:membrane"/>
    <property type="evidence" value="ECO:0007669"/>
    <property type="project" value="UniProtKB-SubCell"/>
</dbReference>
<gene>
    <name evidence="9" type="ORF">B0J15DRAFT_549694</name>
</gene>
<organism evidence="9 10">
    <name type="scientific">Fusarium solani</name>
    <name type="common">Filamentous fungus</name>
    <dbReference type="NCBI Taxonomy" id="169388"/>
    <lineage>
        <taxon>Eukaryota</taxon>
        <taxon>Fungi</taxon>
        <taxon>Dikarya</taxon>
        <taxon>Ascomycota</taxon>
        <taxon>Pezizomycotina</taxon>
        <taxon>Sordariomycetes</taxon>
        <taxon>Hypocreomycetidae</taxon>
        <taxon>Hypocreales</taxon>
        <taxon>Nectriaceae</taxon>
        <taxon>Fusarium</taxon>
        <taxon>Fusarium solani species complex</taxon>
    </lineage>
</organism>
<dbReference type="PIRSF" id="PIRSF006060">
    <property type="entry name" value="AA_transporter"/>
    <property type="match status" value="1"/>
</dbReference>
<feature type="transmembrane region" description="Helical" evidence="7">
    <location>
        <begin position="409"/>
        <end position="432"/>
    </location>
</feature>
<feature type="transmembrane region" description="Helical" evidence="7">
    <location>
        <begin position="79"/>
        <end position="103"/>
    </location>
</feature>
<dbReference type="PANTHER" id="PTHR43341:SF38">
    <property type="entry name" value="PROLINE TRANSPORTER (EUROFUNG)"/>
    <property type="match status" value="1"/>
</dbReference>
<evidence type="ECO:0000313" key="9">
    <source>
        <dbReference type="EMBL" id="KAH7252951.1"/>
    </source>
</evidence>
<dbReference type="PANTHER" id="PTHR43341">
    <property type="entry name" value="AMINO ACID PERMEASE"/>
    <property type="match status" value="1"/>
</dbReference>
<dbReference type="InterPro" id="IPR004841">
    <property type="entry name" value="AA-permease/SLC12A_dom"/>
</dbReference>
<evidence type="ECO:0000256" key="6">
    <source>
        <dbReference type="SAM" id="MobiDB-lite"/>
    </source>
</evidence>
<protein>
    <submittedName>
        <fullName evidence="9">Amino acid permease/ SLC12A domain-containing protein</fullName>
    </submittedName>
</protein>
<keyword evidence="10" id="KW-1185">Reference proteome</keyword>
<keyword evidence="2" id="KW-0813">Transport</keyword>
<proteinExistence type="predicted"/>
<dbReference type="AlphaFoldDB" id="A0A9P9H907"/>
<feature type="transmembrane region" description="Helical" evidence="7">
    <location>
        <begin position="192"/>
        <end position="212"/>
    </location>
</feature>
<evidence type="ECO:0000256" key="5">
    <source>
        <dbReference type="ARBA" id="ARBA00023136"/>
    </source>
</evidence>
<feature type="transmembrane region" description="Helical" evidence="7">
    <location>
        <begin position="282"/>
        <end position="300"/>
    </location>
</feature>
<dbReference type="EMBL" id="JAGTJS010000011">
    <property type="protein sequence ID" value="KAH7252951.1"/>
    <property type="molecule type" value="Genomic_DNA"/>
</dbReference>
<keyword evidence="3 7" id="KW-0812">Transmembrane</keyword>
<feature type="transmembrane region" description="Helical" evidence="7">
    <location>
        <begin position="158"/>
        <end position="180"/>
    </location>
</feature>
<name>A0A9P9H907_FUSSL</name>
<keyword evidence="4 7" id="KW-1133">Transmembrane helix</keyword>